<evidence type="ECO:0000313" key="1">
    <source>
        <dbReference type="EMBL" id="PSL23971.1"/>
    </source>
</evidence>
<sequence>MAHTITIETESDNDFALLKGLAERLGLPVKENHGGDSIRNADQAAAMKKFIGTWRGDETAEELETMIYNARSDRSREVDL</sequence>
<protein>
    <submittedName>
        <fullName evidence="1">Uncharacterized protein</fullName>
    </submittedName>
</protein>
<gene>
    <name evidence="1" type="ORF">CLV60_115168</name>
</gene>
<comment type="caution">
    <text evidence="1">The sequence shown here is derived from an EMBL/GenBank/DDBJ whole genome shotgun (WGS) entry which is preliminary data.</text>
</comment>
<dbReference type="Proteomes" id="UP000241964">
    <property type="component" value="Unassembled WGS sequence"/>
</dbReference>
<dbReference type="AlphaFoldDB" id="A0A2P8FQG9"/>
<reference evidence="1 2" key="1">
    <citation type="submission" date="2018-03" db="EMBL/GenBank/DDBJ databases">
        <title>Genomic Encyclopedia of Archaeal and Bacterial Type Strains, Phase II (KMG-II): from individual species to whole genera.</title>
        <authorList>
            <person name="Goeker M."/>
        </authorList>
    </citation>
    <scope>NUCLEOTIDE SEQUENCE [LARGE SCALE GENOMIC DNA]</scope>
    <source>
        <strain evidence="1 2">DSM 29057</strain>
    </source>
</reference>
<organism evidence="1 2">
    <name type="scientific">Dyadobacter jiangsuensis</name>
    <dbReference type="NCBI Taxonomy" id="1591085"/>
    <lineage>
        <taxon>Bacteria</taxon>
        <taxon>Pseudomonadati</taxon>
        <taxon>Bacteroidota</taxon>
        <taxon>Cytophagia</taxon>
        <taxon>Cytophagales</taxon>
        <taxon>Spirosomataceae</taxon>
        <taxon>Dyadobacter</taxon>
    </lineage>
</organism>
<proteinExistence type="predicted"/>
<keyword evidence="2" id="KW-1185">Reference proteome</keyword>
<accession>A0A2P8FQG9</accession>
<dbReference type="EMBL" id="PYAS01000015">
    <property type="protein sequence ID" value="PSL23971.1"/>
    <property type="molecule type" value="Genomic_DNA"/>
</dbReference>
<evidence type="ECO:0000313" key="2">
    <source>
        <dbReference type="Proteomes" id="UP000241964"/>
    </source>
</evidence>
<name>A0A2P8FQG9_9BACT</name>
<dbReference type="RefSeq" id="WP_106598526.1">
    <property type="nucleotide sequence ID" value="NZ_PYAS01000015.1"/>
</dbReference>
<dbReference type="OrthoDB" id="886255at2"/>